<evidence type="ECO:0000313" key="1">
    <source>
        <dbReference type="EMBL" id="STC69446.1"/>
    </source>
</evidence>
<evidence type="ECO:0008006" key="3">
    <source>
        <dbReference type="Google" id="ProtNLM"/>
    </source>
</evidence>
<proteinExistence type="predicted"/>
<accession>A0A376CLR7</accession>
<dbReference type="STRING" id="35756.GCA_001044155_01264"/>
<sequence length="226" mass="23351">MPAHSPLSPYLELGEVSSLVDEATSTIARAHRRPAALRRADVIVSESVLRGAKLSALLDGVEIAQHVSPYAVLSPETSEATARTFRRAPAQVFARLDVAAGGPGYSLLDEGPARLQALARLVGSADDDGLVLAAVMHLEILGRQLFGPRSGVVARVAARCALLGSGVDPLGIAVPETYLHRHKADYAAVAQGWATGEEAAVTAGLEFMLRAFAAGGVEADGIAAAA</sequence>
<keyword evidence="2" id="KW-1185">Reference proteome</keyword>
<reference evidence="1 2" key="1">
    <citation type="submission" date="2018-06" db="EMBL/GenBank/DDBJ databases">
        <authorList>
            <consortium name="Pathogen Informatics"/>
            <person name="Doyle S."/>
        </authorList>
    </citation>
    <scope>NUCLEOTIDE SEQUENCE [LARGE SCALE GENOMIC DNA]</scope>
    <source>
        <strain evidence="1 2">NCTC11862</strain>
    </source>
</reference>
<dbReference type="AlphaFoldDB" id="A0A376CLR7"/>
<dbReference type="Proteomes" id="UP000254467">
    <property type="component" value="Unassembled WGS sequence"/>
</dbReference>
<evidence type="ECO:0000313" key="2">
    <source>
        <dbReference type="Proteomes" id="UP000254467"/>
    </source>
</evidence>
<dbReference type="EMBL" id="UFXQ01000001">
    <property type="protein sequence ID" value="STC69446.1"/>
    <property type="molecule type" value="Genomic_DNA"/>
</dbReference>
<organism evidence="1 2">
    <name type="scientific">Corynebacterium pilosum</name>
    <dbReference type="NCBI Taxonomy" id="35756"/>
    <lineage>
        <taxon>Bacteria</taxon>
        <taxon>Bacillati</taxon>
        <taxon>Actinomycetota</taxon>
        <taxon>Actinomycetes</taxon>
        <taxon>Mycobacteriales</taxon>
        <taxon>Corynebacteriaceae</taxon>
        <taxon>Corynebacterium</taxon>
    </lineage>
</organism>
<gene>
    <name evidence="1" type="ORF">NCTC11862_01239</name>
</gene>
<dbReference type="OrthoDB" id="5241763at2"/>
<dbReference type="RefSeq" id="WP_018581761.1">
    <property type="nucleotide sequence ID" value="NZ_LDYD01000006.1"/>
</dbReference>
<protein>
    <recommendedName>
        <fullName evidence="3">Oxidoreductase</fullName>
    </recommendedName>
</protein>
<name>A0A376CLR7_9CORY</name>